<reference evidence="3" key="1">
    <citation type="journal article" date="2017" name="Nature">
        <title>The genome of Chenopodium quinoa.</title>
        <authorList>
            <person name="Jarvis D.E."/>
            <person name="Ho Y.S."/>
            <person name="Lightfoot D.J."/>
            <person name="Schmoeckel S.M."/>
            <person name="Li B."/>
            <person name="Borm T.J.A."/>
            <person name="Ohyanagi H."/>
            <person name="Mineta K."/>
            <person name="Michell C.T."/>
            <person name="Saber N."/>
            <person name="Kharbatia N.M."/>
            <person name="Rupper R.R."/>
            <person name="Sharp A.R."/>
            <person name="Dally N."/>
            <person name="Boughton B.A."/>
            <person name="Woo Y.H."/>
            <person name="Gao G."/>
            <person name="Schijlen E.G.W.M."/>
            <person name="Guo X."/>
            <person name="Momin A.A."/>
            <person name="Negrao S."/>
            <person name="Al-Babili S."/>
            <person name="Gehring C."/>
            <person name="Roessner U."/>
            <person name="Jung C."/>
            <person name="Murphy K."/>
            <person name="Arold S.T."/>
            <person name="Gojobori T."/>
            <person name="van der Linden C.G."/>
            <person name="van Loo E.N."/>
            <person name="Jellen E.N."/>
            <person name="Maughan P.J."/>
            <person name="Tester M."/>
        </authorList>
    </citation>
    <scope>NUCLEOTIDE SEQUENCE [LARGE SCALE GENOMIC DNA]</scope>
    <source>
        <strain evidence="3">cv. PI 614886</strain>
    </source>
</reference>
<evidence type="ECO:0000259" key="2">
    <source>
        <dbReference type="Pfam" id="PF24758"/>
    </source>
</evidence>
<dbReference type="EnsemblPlants" id="AUR62002984-RA">
    <property type="protein sequence ID" value="AUR62002984-RA:cds"/>
    <property type="gene ID" value="AUR62002984"/>
</dbReference>
<evidence type="ECO:0000256" key="1">
    <source>
        <dbReference type="SAM" id="MobiDB-lite"/>
    </source>
</evidence>
<evidence type="ECO:0000313" key="3">
    <source>
        <dbReference type="EnsemblPlants" id="AUR62002984-RA:cds"/>
    </source>
</evidence>
<dbReference type="InterPro" id="IPR055411">
    <property type="entry name" value="LRR_FXL15/At3g58940/PEG3-like"/>
</dbReference>
<feature type="region of interest" description="Disordered" evidence="1">
    <location>
        <begin position="651"/>
        <end position="698"/>
    </location>
</feature>
<dbReference type="Gene3D" id="3.80.10.10">
    <property type="entry name" value="Ribonuclease Inhibitor"/>
    <property type="match status" value="2"/>
</dbReference>
<feature type="domain" description="F-box/LRR-repeat protein 15/At3g58940/PEG3-like LRR" evidence="2">
    <location>
        <begin position="401"/>
        <end position="495"/>
    </location>
</feature>
<dbReference type="Gramene" id="AUR62002984-RA">
    <property type="protein sequence ID" value="AUR62002984-RA:cds"/>
    <property type="gene ID" value="AUR62002984"/>
</dbReference>
<keyword evidence="4" id="KW-1185">Reference proteome</keyword>
<dbReference type="PANTHER" id="PTHR34145">
    <property type="entry name" value="OS02G0105600 PROTEIN"/>
    <property type="match status" value="1"/>
</dbReference>
<name>A0A803KVC6_CHEQI</name>
<organism evidence="3 4">
    <name type="scientific">Chenopodium quinoa</name>
    <name type="common">Quinoa</name>
    <dbReference type="NCBI Taxonomy" id="63459"/>
    <lineage>
        <taxon>Eukaryota</taxon>
        <taxon>Viridiplantae</taxon>
        <taxon>Streptophyta</taxon>
        <taxon>Embryophyta</taxon>
        <taxon>Tracheophyta</taxon>
        <taxon>Spermatophyta</taxon>
        <taxon>Magnoliopsida</taxon>
        <taxon>eudicotyledons</taxon>
        <taxon>Gunneridae</taxon>
        <taxon>Pentapetalae</taxon>
        <taxon>Caryophyllales</taxon>
        <taxon>Chenopodiaceae</taxon>
        <taxon>Chenopodioideae</taxon>
        <taxon>Atripliceae</taxon>
        <taxon>Chenopodium</taxon>
    </lineage>
</organism>
<dbReference type="SUPFAM" id="SSF52047">
    <property type="entry name" value="RNI-like"/>
    <property type="match status" value="2"/>
</dbReference>
<protein>
    <recommendedName>
        <fullName evidence="2">F-box/LRR-repeat protein 15/At3g58940/PEG3-like LRR domain-containing protein</fullName>
    </recommendedName>
</protein>
<proteinExistence type="predicted"/>
<dbReference type="Pfam" id="PF24758">
    <property type="entry name" value="LRR_At5g56370"/>
    <property type="match status" value="1"/>
</dbReference>
<accession>A0A803KVC6</accession>
<dbReference type="InterPro" id="IPR053772">
    <property type="entry name" value="At1g61320/At1g61330-like"/>
</dbReference>
<sequence>MTLGFFTLNPPPNDFKRFERLWRLVLCEMKFNIDIGSLIANCPNLARLKLMGCTGINHLAIDAPKLKNLSIKGELRSLNFIKVTSLVSLELAVEGEWDNRSCTQLADAFKNIATSCKLTSLQIGLSLSKFLAAGGIMRPLPNALTHVNKLYFVDKDLDNYGVFSCTFGLIQSCPSIKKLAISFKLDHLLEVEFEGITGSRAEVKLIEYVLSVSNALENLFIVLGKLDYNSAFALRKELIGLKRASPNVQIVYLEKSKTWPCDYCKSSSCCSPTPQALEQGDGRLRLGLLGAAGVRHGRPSVSRLDCVALLLLCDCSCGLWISSGWSRIWQDLLPSRGITCGRRDFWKRQNRNGNGKLEWETYTSIVNNILLRHHGPIHEFFLEIPRIRQDNIYYNEFLNLNPWLCFLSKNGVKEITLGNMWYSVRYVPLPSHIYSCIELEELILNRYFILKPPPTDFEGFKHIRKLELDSITIEGDILQSLIAICPKLTILTLKYLGINSINREEAAEIADVIKNLAASCHLKSLHLRDFFISSSTLFVEIEKMKLFPLALTHLCELSLGVLDFDDFGEFSCTFGFIQSCPSIKKLAINVASREDVENQHNYDYDNNYKLGQLVKVDINGVTDAVGTNIDVATDDMNATITLGDDTEYFHPYDEGNDGQPLLPPPVAVPPLQVGGSPPQQLLRQQEGRRSLGMPRHPV</sequence>
<reference evidence="3" key="2">
    <citation type="submission" date="2021-03" db="UniProtKB">
        <authorList>
            <consortium name="EnsemblPlants"/>
        </authorList>
    </citation>
    <scope>IDENTIFICATION</scope>
</reference>
<dbReference type="Proteomes" id="UP000596660">
    <property type="component" value="Unplaced"/>
</dbReference>
<dbReference type="AlphaFoldDB" id="A0A803KVC6"/>
<dbReference type="InterPro" id="IPR032675">
    <property type="entry name" value="LRR_dom_sf"/>
</dbReference>
<dbReference type="PANTHER" id="PTHR34145:SF28">
    <property type="entry name" value="F-BOX DOMAIN-CONTAINING PROTEIN"/>
    <property type="match status" value="1"/>
</dbReference>
<evidence type="ECO:0000313" key="4">
    <source>
        <dbReference type="Proteomes" id="UP000596660"/>
    </source>
</evidence>